<keyword evidence="4" id="KW-1185">Reference proteome</keyword>
<dbReference type="EMBL" id="JAKNCJ010000001">
    <property type="protein sequence ID" value="MCL6422064.1"/>
    <property type="molecule type" value="Genomic_DNA"/>
</dbReference>
<evidence type="ECO:0000313" key="4">
    <source>
        <dbReference type="Proteomes" id="UP001203761"/>
    </source>
</evidence>
<gene>
    <name evidence="3" type="ORF">Bequi_01445</name>
</gene>
<keyword evidence="1" id="KW-1133">Transmembrane helix</keyword>
<reference evidence="3" key="1">
    <citation type="submission" date="2022-02" db="EMBL/GenBank/DDBJ databases">
        <authorList>
            <person name="Lee M."/>
            <person name="Kim S.-J."/>
            <person name="Jung M.-Y."/>
        </authorList>
    </citation>
    <scope>NUCLEOTIDE SEQUENCE</scope>
    <source>
        <strain evidence="3">JHP9</strain>
    </source>
</reference>
<sequence length="121" mass="12800">MSTILPLPTASEAPARKGVRLQLTQRGRAAAMALVFIAGVVVALLALLVLDIPSAFAGSGELESVTVRSGDTLWSYAERFAPEGSDPQYFIRETVRINDLSTARITDGQEILLPAGSALDS</sequence>
<evidence type="ECO:0000259" key="2">
    <source>
        <dbReference type="PROSITE" id="PS51782"/>
    </source>
</evidence>
<feature type="domain" description="LysM" evidence="2">
    <location>
        <begin position="63"/>
        <end position="113"/>
    </location>
</feature>
<protein>
    <submittedName>
        <fullName evidence="3">Peptidoglycan-binding protein LysM</fullName>
    </submittedName>
</protein>
<dbReference type="Gene3D" id="3.10.350.10">
    <property type="entry name" value="LysM domain"/>
    <property type="match status" value="1"/>
</dbReference>
<accession>A0ABT0QX37</accession>
<name>A0ABT0QX37_9MICO</name>
<evidence type="ECO:0000313" key="3">
    <source>
        <dbReference type="EMBL" id="MCL6422064.1"/>
    </source>
</evidence>
<dbReference type="RefSeq" id="WP_249736223.1">
    <property type="nucleotide sequence ID" value="NZ_JAKNCJ010000001.1"/>
</dbReference>
<keyword evidence="1" id="KW-0472">Membrane</keyword>
<evidence type="ECO:0000256" key="1">
    <source>
        <dbReference type="SAM" id="Phobius"/>
    </source>
</evidence>
<keyword evidence="1" id="KW-0812">Transmembrane</keyword>
<comment type="caution">
    <text evidence="3">The sequence shown here is derived from an EMBL/GenBank/DDBJ whole genome shotgun (WGS) entry which is preliminary data.</text>
</comment>
<dbReference type="PROSITE" id="PS51782">
    <property type="entry name" value="LYSM"/>
    <property type="match status" value="1"/>
</dbReference>
<dbReference type="CDD" id="cd00118">
    <property type="entry name" value="LysM"/>
    <property type="match status" value="1"/>
</dbReference>
<organism evidence="3 4">
    <name type="scientific">Brachybacterium equifaecis</name>
    <dbReference type="NCBI Taxonomy" id="2910770"/>
    <lineage>
        <taxon>Bacteria</taxon>
        <taxon>Bacillati</taxon>
        <taxon>Actinomycetota</taxon>
        <taxon>Actinomycetes</taxon>
        <taxon>Micrococcales</taxon>
        <taxon>Dermabacteraceae</taxon>
        <taxon>Brachybacterium</taxon>
    </lineage>
</organism>
<dbReference type="InterPro" id="IPR018392">
    <property type="entry name" value="LysM"/>
</dbReference>
<dbReference type="Proteomes" id="UP001203761">
    <property type="component" value="Unassembled WGS sequence"/>
</dbReference>
<proteinExistence type="predicted"/>
<dbReference type="InterPro" id="IPR036779">
    <property type="entry name" value="LysM_dom_sf"/>
</dbReference>
<feature type="transmembrane region" description="Helical" evidence="1">
    <location>
        <begin position="29"/>
        <end position="50"/>
    </location>
</feature>